<evidence type="ECO:0000256" key="5">
    <source>
        <dbReference type="ARBA" id="ARBA00022847"/>
    </source>
</evidence>
<feature type="transmembrane region" description="Helical" evidence="8">
    <location>
        <begin position="116"/>
        <end position="135"/>
    </location>
</feature>
<feature type="transmembrane region" description="Helical" evidence="8">
    <location>
        <begin position="57"/>
        <end position="80"/>
    </location>
</feature>
<keyword evidence="11" id="KW-1185">Reference proteome</keyword>
<dbReference type="InterPro" id="IPR051084">
    <property type="entry name" value="H+-coupled_symporters"/>
</dbReference>
<feature type="domain" description="Major facilitator superfamily (MFS) profile" evidence="9">
    <location>
        <begin position="20"/>
        <end position="424"/>
    </location>
</feature>
<evidence type="ECO:0000256" key="2">
    <source>
        <dbReference type="ARBA" id="ARBA00022448"/>
    </source>
</evidence>
<feature type="transmembrane region" description="Helical" evidence="8">
    <location>
        <begin position="329"/>
        <end position="350"/>
    </location>
</feature>
<keyword evidence="3" id="KW-1003">Cell membrane</keyword>
<comment type="caution">
    <text evidence="10">The sequence shown here is derived from an EMBL/GenBank/DDBJ whole genome shotgun (WGS) entry which is preliminary data.</text>
</comment>
<sequence length="424" mass="45873">MTALVRESDQASPRPNLVKTLFATCIGNALEWFDIAVYGFFASYIAQVFFPTTNPTVSLLLAFGSFGIAFLIRPLGAVILGSYADKHGRKASLLLSINLMMLGGAMITFMPGYATLGVAAPLLILLARLIQGFSAGGEFGSSTAFLVEHFPERKTFIASWQFATQGASTLMASAFGLGLAHWLTPEQLLDWGWRVPFAFGLLIGPVGLWIRRHVHEPTAYARTAKTRHPVKLLFGSQKRLLALAIGLMVVSTAINYMLNYVPTWATKTLGLPASSAYSATLLAGVILTVVTPVSGLLAERVGRERLLWTALGMLAFTLLPAFWLTSLNVTPLSLCLLVGWMALLKSIYFSTIPSVMADIFPVATRASGMSISYNIAVTVFGGFAPFICTLLISATGSHFAPGLYLVLTVFLSVTALWQTQRLFR</sequence>
<dbReference type="Pfam" id="PF07690">
    <property type="entry name" value="MFS_1"/>
    <property type="match status" value="1"/>
</dbReference>
<keyword evidence="2" id="KW-0813">Transport</keyword>
<dbReference type="AlphaFoldDB" id="A0A5R9L9G9"/>
<dbReference type="PANTHER" id="PTHR43528">
    <property type="entry name" value="ALPHA-KETOGLUTARATE PERMEASE"/>
    <property type="match status" value="1"/>
</dbReference>
<comment type="subcellular location">
    <subcellularLocation>
        <location evidence="1">Cell membrane</location>
        <topology evidence="1">Multi-pass membrane protein</topology>
    </subcellularLocation>
</comment>
<keyword evidence="6 8" id="KW-1133">Transmembrane helix</keyword>
<keyword evidence="7 8" id="KW-0472">Membrane</keyword>
<dbReference type="GO" id="GO:0015293">
    <property type="term" value="F:symporter activity"/>
    <property type="evidence" value="ECO:0007669"/>
    <property type="project" value="UniProtKB-KW"/>
</dbReference>
<feature type="transmembrane region" description="Helical" evidence="8">
    <location>
        <begin position="156"/>
        <end position="179"/>
    </location>
</feature>
<dbReference type="FunFam" id="1.20.1250.20:FF:000001">
    <property type="entry name" value="Dicarboxylate MFS transporter"/>
    <property type="match status" value="1"/>
</dbReference>
<feature type="transmembrane region" description="Helical" evidence="8">
    <location>
        <begin position="371"/>
        <end position="392"/>
    </location>
</feature>
<organism evidence="10 11">
    <name type="scientific">Klebsiella indica</name>
    <dbReference type="NCBI Taxonomy" id="2582917"/>
    <lineage>
        <taxon>Bacteria</taxon>
        <taxon>Pseudomonadati</taxon>
        <taxon>Pseudomonadota</taxon>
        <taxon>Gammaproteobacteria</taxon>
        <taxon>Enterobacterales</taxon>
        <taxon>Enterobacteriaceae</taxon>
        <taxon>Klebsiella/Raoultella group</taxon>
        <taxon>Klebsiella</taxon>
    </lineage>
</organism>
<proteinExistence type="predicted"/>
<feature type="transmembrane region" description="Helical" evidence="8">
    <location>
        <begin position="240"/>
        <end position="258"/>
    </location>
</feature>
<evidence type="ECO:0000256" key="1">
    <source>
        <dbReference type="ARBA" id="ARBA00004651"/>
    </source>
</evidence>
<feature type="transmembrane region" description="Helical" evidence="8">
    <location>
        <begin position="278"/>
        <end position="298"/>
    </location>
</feature>
<keyword evidence="5" id="KW-0769">Symport</keyword>
<evidence type="ECO:0000313" key="10">
    <source>
        <dbReference type="EMBL" id="TLV05548.1"/>
    </source>
</evidence>
<feature type="transmembrane region" description="Helical" evidence="8">
    <location>
        <begin position="398"/>
        <end position="417"/>
    </location>
</feature>
<dbReference type="Proteomes" id="UP000307430">
    <property type="component" value="Unassembled WGS sequence"/>
</dbReference>
<dbReference type="Gene3D" id="1.20.1250.20">
    <property type="entry name" value="MFS general substrate transporter like domains"/>
    <property type="match status" value="2"/>
</dbReference>
<evidence type="ECO:0000313" key="11">
    <source>
        <dbReference type="Proteomes" id="UP000307430"/>
    </source>
</evidence>
<evidence type="ECO:0000259" key="9">
    <source>
        <dbReference type="PROSITE" id="PS50850"/>
    </source>
</evidence>
<keyword evidence="4 8" id="KW-0812">Transmembrane</keyword>
<dbReference type="InterPro" id="IPR036259">
    <property type="entry name" value="MFS_trans_sf"/>
</dbReference>
<dbReference type="RefSeq" id="WP_138363041.1">
    <property type="nucleotide sequence ID" value="NZ_VCHQ01000037.1"/>
</dbReference>
<dbReference type="PANTHER" id="PTHR43528:SF1">
    <property type="entry name" value="ALPHA-KETOGLUTARATE PERMEASE"/>
    <property type="match status" value="1"/>
</dbReference>
<evidence type="ECO:0000256" key="8">
    <source>
        <dbReference type="SAM" id="Phobius"/>
    </source>
</evidence>
<evidence type="ECO:0000256" key="7">
    <source>
        <dbReference type="ARBA" id="ARBA00023136"/>
    </source>
</evidence>
<dbReference type="EMBL" id="VCHQ01000037">
    <property type="protein sequence ID" value="TLV05548.1"/>
    <property type="molecule type" value="Genomic_DNA"/>
</dbReference>
<dbReference type="SUPFAM" id="SSF103473">
    <property type="entry name" value="MFS general substrate transporter"/>
    <property type="match status" value="1"/>
</dbReference>
<feature type="transmembrane region" description="Helical" evidence="8">
    <location>
        <begin position="191"/>
        <end position="210"/>
    </location>
</feature>
<feature type="transmembrane region" description="Helical" evidence="8">
    <location>
        <begin position="21"/>
        <end position="45"/>
    </location>
</feature>
<name>A0A5R9L9G9_9ENTR</name>
<reference evidence="10 11" key="1">
    <citation type="submission" date="2019-05" db="EMBL/GenBank/DDBJ databases">
        <title>Genome sequence of Klebsiella sp strain TOUT106.</title>
        <authorList>
            <person name="Rahi P."/>
            <person name="Chaudhari D."/>
        </authorList>
    </citation>
    <scope>NUCLEOTIDE SEQUENCE [LARGE SCALE GENOMIC DNA]</scope>
    <source>
        <strain evidence="10 11">TOUT106</strain>
    </source>
</reference>
<accession>A0A5R9L9G9</accession>
<feature type="transmembrane region" description="Helical" evidence="8">
    <location>
        <begin position="305"/>
        <end position="323"/>
    </location>
</feature>
<protein>
    <submittedName>
        <fullName evidence="10">MFS transporter</fullName>
    </submittedName>
</protein>
<dbReference type="GO" id="GO:0005886">
    <property type="term" value="C:plasma membrane"/>
    <property type="evidence" value="ECO:0007669"/>
    <property type="project" value="UniProtKB-SubCell"/>
</dbReference>
<evidence type="ECO:0000256" key="4">
    <source>
        <dbReference type="ARBA" id="ARBA00022692"/>
    </source>
</evidence>
<dbReference type="InterPro" id="IPR011701">
    <property type="entry name" value="MFS"/>
</dbReference>
<evidence type="ECO:0000256" key="3">
    <source>
        <dbReference type="ARBA" id="ARBA00022475"/>
    </source>
</evidence>
<dbReference type="InterPro" id="IPR020846">
    <property type="entry name" value="MFS_dom"/>
</dbReference>
<evidence type="ECO:0000256" key="6">
    <source>
        <dbReference type="ARBA" id="ARBA00022989"/>
    </source>
</evidence>
<dbReference type="PROSITE" id="PS50850">
    <property type="entry name" value="MFS"/>
    <property type="match status" value="1"/>
</dbReference>
<feature type="transmembrane region" description="Helical" evidence="8">
    <location>
        <begin position="92"/>
        <end position="110"/>
    </location>
</feature>
<gene>
    <name evidence="10" type="ORF">FE839_22880</name>
</gene>